<dbReference type="EMBL" id="LHCI01000106">
    <property type="protein sequence ID" value="KOX90322.1"/>
    <property type="molecule type" value="Genomic_DNA"/>
</dbReference>
<feature type="coiled-coil region" evidence="1">
    <location>
        <begin position="542"/>
        <end position="590"/>
    </location>
</feature>
<feature type="domain" description="Rad50/SbcC-type AAA" evidence="2">
    <location>
        <begin position="5"/>
        <end position="221"/>
    </location>
</feature>
<evidence type="ECO:0000313" key="3">
    <source>
        <dbReference type="EMBL" id="KOX90322.1"/>
    </source>
</evidence>
<proteinExistence type="predicted"/>
<organism evidence="3 4">
    <name type="scientific">Thermus aquaticus</name>
    <dbReference type="NCBI Taxonomy" id="271"/>
    <lineage>
        <taxon>Bacteria</taxon>
        <taxon>Thermotogati</taxon>
        <taxon>Deinococcota</taxon>
        <taxon>Deinococci</taxon>
        <taxon>Thermales</taxon>
        <taxon>Thermaceae</taxon>
        <taxon>Thermus</taxon>
    </lineage>
</organism>
<evidence type="ECO:0000313" key="4">
    <source>
        <dbReference type="Proteomes" id="UP000037685"/>
    </source>
</evidence>
<sequence>MRPLRLELEGFGPYREKQGVDFSDVELFAITGPTGSGKSTLLDAMAFALYGLVPRVGKGVKELVHPGVGEARVRLTFQVGARTYRVERVRGKRSEGRLFDLTDGERLVPLETLDRLNEAIEDLLGLSYEAFTRALLLPQGEFDRFLKGEPRERRRLLMDLFGLSRLERVREKAAEKKARYAEEKSRLEGELMGLAGATPEALAELDQALEALVAERRRLEGEKPTLEARAKEAEALLELLRRMALLEAKRERLAKEASEMENLRARLALSEEAARALPLWEDLRRKEGALAATRARLKEAEGAVRGLEEALKALAFDESALQEARDALLKAQGLRALEALLRRVGPLDHPAPRLDPERLEAALEEEAKLERLLSGLSQLEEARRRLKAKEDQLEEAQQRLAKTEEAGREKRKEVEDLKARLQGAEAHRLRERLKALEEELLSLEKEEAGLKEALEALRREERRRGLLAFHDLLEVGKPCPLCGGPVHELPPRPELPDLEARRRELEEALRRVQGRRGEVLGEARGLKEKLDALAAEPIPGDPEALKKALEEAEEALQALRDTYKEIGGEVKGLVEEVNRLRQEEEKLRAQAGEASLGEVEEGLRRLREEKAALGAGLRQHIQERTEGLGVAAYLKRLEARVRALEAQEREYRRLRDGMADLAQKVSALKAQEAEQAKALAEAEERVKGLMPEAEARAHALSPEEREALETRIRRHENELKEVEALLKEAKAQLKALLQDAPPPGLPEAEARAKEAAGALKSLLERLEKLGQEVAILEERRKDLREALRRRQEAEKRLAEVAREMALWEKLAQDLRGDNFPEYALGLRQGSLVERADELLYTLSGGRYRFRAKEGEYWVLDLWTEAERPVKTLSGGESFLASLSLALALSEELSKGRLGALFLDEGFGTLDPEALDVVAGVLESLPTQGRLVGIVTHVEALAERLPARLRVRKHPSGSRVEWA</sequence>
<dbReference type="PANTHER" id="PTHR32114:SF2">
    <property type="entry name" value="ABC TRANSPORTER ABCH.3"/>
    <property type="match status" value="1"/>
</dbReference>
<feature type="coiled-coil region" evidence="1">
    <location>
        <begin position="163"/>
        <end position="327"/>
    </location>
</feature>
<evidence type="ECO:0000256" key="1">
    <source>
        <dbReference type="SAM" id="Coils"/>
    </source>
</evidence>
<evidence type="ECO:0000259" key="2">
    <source>
        <dbReference type="Pfam" id="PF13476"/>
    </source>
</evidence>
<dbReference type="InterPro" id="IPR027417">
    <property type="entry name" value="P-loop_NTPase"/>
</dbReference>
<reference evidence="3 4" key="1">
    <citation type="submission" date="2015-07" db="EMBL/GenBank/DDBJ databases">
        <authorList>
            <person name="Noorani M."/>
        </authorList>
    </citation>
    <scope>NUCLEOTIDE SEQUENCE [LARGE SCALE GENOMIC DNA]</scope>
    <source>
        <strain evidence="4">ATCC 25104 / DSM 625 / JCM 10724 / NBRC 103206 / NCIMB 11243 / YT-1</strain>
    </source>
</reference>
<dbReference type="Gene3D" id="3.40.50.300">
    <property type="entry name" value="P-loop containing nucleotide triphosphate hydrolases"/>
    <property type="match status" value="2"/>
</dbReference>
<feature type="coiled-coil region" evidence="1">
    <location>
        <begin position="634"/>
        <end position="810"/>
    </location>
</feature>
<dbReference type="Pfam" id="PF13558">
    <property type="entry name" value="SbcC_Walker_B"/>
    <property type="match status" value="1"/>
</dbReference>
<accession>A0A0M9AEJ9</accession>
<dbReference type="PATRIC" id="fig|271.14.peg.1587"/>
<dbReference type="Pfam" id="PF13476">
    <property type="entry name" value="AAA_23"/>
    <property type="match status" value="1"/>
</dbReference>
<dbReference type="InterPro" id="IPR038729">
    <property type="entry name" value="Rad50/SbcC_AAA"/>
</dbReference>
<dbReference type="GO" id="GO:0016887">
    <property type="term" value="F:ATP hydrolysis activity"/>
    <property type="evidence" value="ECO:0007669"/>
    <property type="project" value="InterPro"/>
</dbReference>
<dbReference type="AlphaFoldDB" id="A0A0M9AEJ9"/>
<protein>
    <submittedName>
        <fullName evidence="3">Nuclease SbcCD subunit C</fullName>
    </submittedName>
</protein>
<dbReference type="RefSeq" id="WP_053767905.1">
    <property type="nucleotide sequence ID" value="NZ_LHCI01000106.1"/>
</dbReference>
<dbReference type="Gene3D" id="1.10.287.1490">
    <property type="match status" value="1"/>
</dbReference>
<dbReference type="SUPFAM" id="SSF52540">
    <property type="entry name" value="P-loop containing nucleoside triphosphate hydrolases"/>
    <property type="match status" value="1"/>
</dbReference>
<name>A0A0M9AEJ9_THEAQ</name>
<gene>
    <name evidence="3" type="primary">sbcC</name>
    <name evidence="3" type="ORF">BVI061214_01512</name>
</gene>
<dbReference type="Proteomes" id="UP000037685">
    <property type="component" value="Unassembled WGS sequence"/>
</dbReference>
<comment type="caution">
    <text evidence="3">The sequence shown here is derived from an EMBL/GenBank/DDBJ whole genome shotgun (WGS) entry which is preliminary data.</text>
</comment>
<feature type="coiled-coil region" evidence="1">
    <location>
        <begin position="359"/>
        <end position="463"/>
    </location>
</feature>
<dbReference type="PANTHER" id="PTHR32114">
    <property type="entry name" value="ABC TRANSPORTER ABCH.3"/>
    <property type="match status" value="1"/>
</dbReference>
<dbReference type="GO" id="GO:0006302">
    <property type="term" value="P:double-strand break repair"/>
    <property type="evidence" value="ECO:0007669"/>
    <property type="project" value="InterPro"/>
</dbReference>
<keyword evidence="1" id="KW-0175">Coiled coil</keyword>